<dbReference type="CDD" id="cd02909">
    <property type="entry name" value="cupin_pirin_N"/>
    <property type="match status" value="1"/>
</dbReference>
<reference evidence="4" key="1">
    <citation type="journal article" date="2021" name="Sci. Rep.">
        <title>Diploid genomic architecture of Nitzschia inconspicua, an elite biomass production diatom.</title>
        <authorList>
            <person name="Oliver A."/>
            <person name="Podell S."/>
            <person name="Pinowska A."/>
            <person name="Traller J.C."/>
            <person name="Smith S.R."/>
            <person name="McClure R."/>
            <person name="Beliaev A."/>
            <person name="Bohutskyi P."/>
            <person name="Hill E.A."/>
            <person name="Rabines A."/>
            <person name="Zheng H."/>
            <person name="Allen L.Z."/>
            <person name="Kuo A."/>
            <person name="Grigoriev I.V."/>
            <person name="Allen A.E."/>
            <person name="Hazlebeck D."/>
            <person name="Allen E.E."/>
        </authorList>
    </citation>
    <scope>NUCLEOTIDE SEQUENCE</scope>
    <source>
        <strain evidence="4">Hildebrandi</strain>
    </source>
</reference>
<evidence type="ECO:0000259" key="2">
    <source>
        <dbReference type="Pfam" id="PF02678"/>
    </source>
</evidence>
<evidence type="ECO:0000259" key="3">
    <source>
        <dbReference type="Pfam" id="PF05726"/>
    </source>
</evidence>
<evidence type="ECO:0000256" key="1">
    <source>
        <dbReference type="RuleBase" id="RU003457"/>
    </source>
</evidence>
<dbReference type="PANTHER" id="PTHR43594:SF1">
    <property type="entry name" value="QUERCETIN 2,3-DIOXYGENASE PA2418-RELATED"/>
    <property type="match status" value="1"/>
</dbReference>
<gene>
    <name evidence="4" type="ORF">IV203_010061</name>
</gene>
<keyword evidence="5" id="KW-1185">Reference proteome</keyword>
<dbReference type="CDD" id="cd02247">
    <property type="entry name" value="cupin_pirin_C"/>
    <property type="match status" value="1"/>
</dbReference>
<dbReference type="PANTHER" id="PTHR43594">
    <property type="entry name" value="QUERCETIN 2,3-DIOXYGENASE"/>
    <property type="match status" value="1"/>
</dbReference>
<dbReference type="PIRSF" id="PIRSF006232">
    <property type="entry name" value="Pirin"/>
    <property type="match status" value="1"/>
</dbReference>
<reference evidence="4" key="2">
    <citation type="submission" date="2021-04" db="EMBL/GenBank/DDBJ databases">
        <authorList>
            <person name="Podell S."/>
        </authorList>
    </citation>
    <scope>NUCLEOTIDE SEQUENCE</scope>
    <source>
        <strain evidence="4">Hildebrandi</strain>
    </source>
</reference>
<feature type="domain" description="Pirin N-terminal" evidence="2">
    <location>
        <begin position="49"/>
        <end position="150"/>
    </location>
</feature>
<evidence type="ECO:0000313" key="4">
    <source>
        <dbReference type="EMBL" id="KAG7350701.1"/>
    </source>
</evidence>
<dbReference type="InterPro" id="IPR008778">
    <property type="entry name" value="Pirin_C_dom"/>
</dbReference>
<dbReference type="InterPro" id="IPR053186">
    <property type="entry name" value="QDO-related"/>
</dbReference>
<comment type="similarity">
    <text evidence="1">Belongs to the pirin family.</text>
</comment>
<accession>A0A9K3KWV3</accession>
<dbReference type="InterPro" id="IPR003829">
    <property type="entry name" value="Pirin_N_dom"/>
</dbReference>
<dbReference type="EMBL" id="JAGRRH010000018">
    <property type="protein sequence ID" value="KAG7350701.1"/>
    <property type="molecule type" value="Genomic_DNA"/>
</dbReference>
<comment type="caution">
    <text evidence="4">The sequence shown here is derived from an EMBL/GenBank/DDBJ whole genome shotgun (WGS) entry which is preliminary data.</text>
</comment>
<sequence length="346" mass="38003">MNLKPAVAAAATCANPDNIMPKFRSVRRVMEKPYQHWVGDGFHVYPVFADLAFKEDLSPLLMFDYGAPKKFPSKVGKPRGVGQHPHRGFETVTIAFQGEVEHHDNNGNSGVIGPGDVQWMTAGRGIIHEEYHSKNFTRDGGTLEMCQLWVNLPKKHKMTKPRYQSILKNQIPTIELPLKHALENNDEEKGEEQASSSTPLAKVRLIAGGGEVFGAVNGNVKGPAKTFSPVQMWDVILPKAGTQVDIPYPADQSCIVFVRRGAVQVLSGDDNNGGKQKANKLGPQDVAIMHLDGSNMLRVKVESDDTSLLVMGGEPLNEPIAAQGPFVMNTHEELQKAMLDYRSGKF</sequence>
<dbReference type="Pfam" id="PF05726">
    <property type="entry name" value="Pirin_C"/>
    <property type="match status" value="1"/>
</dbReference>
<dbReference type="OrthoDB" id="198735at2759"/>
<proteinExistence type="inferred from homology"/>
<dbReference type="InterPro" id="IPR012093">
    <property type="entry name" value="Pirin"/>
</dbReference>
<dbReference type="AlphaFoldDB" id="A0A9K3KWV3"/>
<dbReference type="Proteomes" id="UP000693970">
    <property type="component" value="Unassembled WGS sequence"/>
</dbReference>
<dbReference type="Pfam" id="PF02678">
    <property type="entry name" value="Pirin"/>
    <property type="match status" value="1"/>
</dbReference>
<name>A0A9K3KWV3_9STRA</name>
<organism evidence="4 5">
    <name type="scientific">Nitzschia inconspicua</name>
    <dbReference type="NCBI Taxonomy" id="303405"/>
    <lineage>
        <taxon>Eukaryota</taxon>
        <taxon>Sar</taxon>
        <taxon>Stramenopiles</taxon>
        <taxon>Ochrophyta</taxon>
        <taxon>Bacillariophyta</taxon>
        <taxon>Bacillariophyceae</taxon>
        <taxon>Bacillariophycidae</taxon>
        <taxon>Bacillariales</taxon>
        <taxon>Bacillariaceae</taxon>
        <taxon>Nitzschia</taxon>
    </lineage>
</organism>
<feature type="domain" description="Pirin C-terminal" evidence="3">
    <location>
        <begin position="239"/>
        <end position="346"/>
    </location>
</feature>
<evidence type="ECO:0000313" key="5">
    <source>
        <dbReference type="Proteomes" id="UP000693970"/>
    </source>
</evidence>
<protein>
    <submittedName>
        <fullName evidence="4">Pirin-like protein</fullName>
    </submittedName>
</protein>